<dbReference type="Pfam" id="PF00633">
    <property type="entry name" value="HHH"/>
    <property type="match status" value="1"/>
</dbReference>
<reference evidence="16 17" key="1">
    <citation type="submission" date="2017-09" db="EMBL/GenBank/DDBJ databases">
        <title>Depth-based differentiation of microbial function through sediment-hosted aquifers and enrichment of novel symbionts in the deep terrestrial subsurface.</title>
        <authorList>
            <person name="Probst A.J."/>
            <person name="Ladd B."/>
            <person name="Jarett J.K."/>
            <person name="Geller-Mcgrath D.E."/>
            <person name="Sieber C.M."/>
            <person name="Emerson J.B."/>
            <person name="Anantharaman K."/>
            <person name="Thomas B.C."/>
            <person name="Malmstrom R."/>
            <person name="Stieglmeier M."/>
            <person name="Klingl A."/>
            <person name="Woyke T."/>
            <person name="Ryan C.M."/>
            <person name="Banfield J.F."/>
        </authorList>
    </citation>
    <scope>NUCLEOTIDE SEQUENCE [LARGE SCALE GENOMIC DNA]</scope>
    <source>
        <strain evidence="16">CG11_big_fil_rev_8_21_14_0_20_45_26</strain>
    </source>
</reference>
<keyword evidence="8 14" id="KW-0227">DNA damage</keyword>
<keyword evidence="10 14" id="KW-0408">Iron</keyword>
<keyword evidence="13 14" id="KW-0326">Glycosidase</keyword>
<keyword evidence="7" id="KW-0479">Metal-binding</keyword>
<dbReference type="Proteomes" id="UP000230859">
    <property type="component" value="Unassembled WGS sequence"/>
</dbReference>
<comment type="function">
    <text evidence="2">Adenine glycosylase active on G-A mispairs. MutY also corrects error-prone DNA synthesis past GO lesions which are due to the oxidatively damaged form of guanine: 7,8-dihydro-8-oxoguanine (8-oxo-dGTP).</text>
</comment>
<evidence type="ECO:0000313" key="16">
    <source>
        <dbReference type="EMBL" id="PIQ85546.1"/>
    </source>
</evidence>
<keyword evidence="9" id="KW-0378">Hydrolase</keyword>
<dbReference type="InterPro" id="IPR023170">
    <property type="entry name" value="HhH_base_excis_C"/>
</dbReference>
<evidence type="ECO:0000256" key="7">
    <source>
        <dbReference type="ARBA" id="ARBA00022723"/>
    </source>
</evidence>
<evidence type="ECO:0000313" key="17">
    <source>
        <dbReference type="Proteomes" id="UP000230859"/>
    </source>
</evidence>
<evidence type="ECO:0000259" key="15">
    <source>
        <dbReference type="SMART" id="SM00478"/>
    </source>
</evidence>
<dbReference type="AlphaFoldDB" id="A0A2H0LMI6"/>
<dbReference type="Pfam" id="PF00730">
    <property type="entry name" value="HhH-GPD"/>
    <property type="match status" value="1"/>
</dbReference>
<dbReference type="GO" id="GO:0000701">
    <property type="term" value="F:purine-specific mismatch base pair DNA N-glycosylase activity"/>
    <property type="evidence" value="ECO:0007669"/>
    <property type="project" value="UniProtKB-EC"/>
</dbReference>
<keyword evidence="6" id="KW-0004">4Fe-4S</keyword>
<evidence type="ECO:0000256" key="10">
    <source>
        <dbReference type="ARBA" id="ARBA00023004"/>
    </source>
</evidence>
<dbReference type="InterPro" id="IPR005760">
    <property type="entry name" value="A/G_AdeGlyc_MutY"/>
</dbReference>
<dbReference type="GO" id="GO:0032357">
    <property type="term" value="F:oxidized purine DNA binding"/>
    <property type="evidence" value="ECO:0007669"/>
    <property type="project" value="TreeGrafter"/>
</dbReference>
<dbReference type="CDD" id="cd00056">
    <property type="entry name" value="ENDO3c"/>
    <property type="match status" value="1"/>
</dbReference>
<evidence type="ECO:0000256" key="8">
    <source>
        <dbReference type="ARBA" id="ARBA00022763"/>
    </source>
</evidence>
<evidence type="ECO:0000256" key="11">
    <source>
        <dbReference type="ARBA" id="ARBA00023014"/>
    </source>
</evidence>
<dbReference type="InterPro" id="IPR044298">
    <property type="entry name" value="MIG/MutY"/>
</dbReference>
<evidence type="ECO:0000256" key="4">
    <source>
        <dbReference type="ARBA" id="ARBA00012045"/>
    </source>
</evidence>
<dbReference type="InterPro" id="IPR011257">
    <property type="entry name" value="DNA_glycosylase"/>
</dbReference>
<evidence type="ECO:0000256" key="6">
    <source>
        <dbReference type="ARBA" id="ARBA00022485"/>
    </source>
</evidence>
<dbReference type="SMART" id="SM00478">
    <property type="entry name" value="ENDO3c"/>
    <property type="match status" value="1"/>
</dbReference>
<dbReference type="EMBL" id="PCVY01000065">
    <property type="protein sequence ID" value="PIQ85546.1"/>
    <property type="molecule type" value="Genomic_DNA"/>
</dbReference>
<dbReference type="GO" id="GO:0035485">
    <property type="term" value="F:adenine/guanine mispair binding"/>
    <property type="evidence" value="ECO:0007669"/>
    <property type="project" value="TreeGrafter"/>
</dbReference>
<dbReference type="InterPro" id="IPR015797">
    <property type="entry name" value="NUDIX_hydrolase-like_dom_sf"/>
</dbReference>
<dbReference type="PROSITE" id="PS01155">
    <property type="entry name" value="ENDONUCLEASE_III_2"/>
    <property type="match status" value="1"/>
</dbReference>
<dbReference type="GO" id="GO:0046872">
    <property type="term" value="F:metal ion binding"/>
    <property type="evidence" value="ECO:0007669"/>
    <property type="project" value="UniProtKB-UniRule"/>
</dbReference>
<dbReference type="Pfam" id="PF14815">
    <property type="entry name" value="NUDIX_4"/>
    <property type="match status" value="1"/>
</dbReference>
<evidence type="ECO:0000256" key="1">
    <source>
        <dbReference type="ARBA" id="ARBA00000843"/>
    </source>
</evidence>
<dbReference type="InterPro" id="IPR000445">
    <property type="entry name" value="HhH_motif"/>
</dbReference>
<dbReference type="Gene3D" id="3.90.79.10">
    <property type="entry name" value="Nucleoside Triphosphate Pyrophosphohydrolase"/>
    <property type="match status" value="1"/>
</dbReference>
<dbReference type="GO" id="GO:0051539">
    <property type="term" value="F:4 iron, 4 sulfur cluster binding"/>
    <property type="evidence" value="ECO:0007669"/>
    <property type="project" value="UniProtKB-UniRule"/>
</dbReference>
<dbReference type="GO" id="GO:0006298">
    <property type="term" value="P:mismatch repair"/>
    <property type="evidence" value="ECO:0007669"/>
    <property type="project" value="TreeGrafter"/>
</dbReference>
<accession>A0A2H0LMI6</accession>
<dbReference type="InterPro" id="IPR029119">
    <property type="entry name" value="MutY_C"/>
</dbReference>
<evidence type="ECO:0000256" key="9">
    <source>
        <dbReference type="ARBA" id="ARBA00022801"/>
    </source>
</evidence>
<dbReference type="PANTHER" id="PTHR42944">
    <property type="entry name" value="ADENINE DNA GLYCOSYLASE"/>
    <property type="match status" value="1"/>
</dbReference>
<sequence>MKTIKSFPQAAFQKKLLKWYQTSKRPLPWRQKKSAYGTLVSEIMLQQTQIKTVIPYYGRWLKTFPTIQKLAKAPLRKVLKLWEGLGYYSRARNLHRTAQTIDRRFQGQIPSDPEILMMLPGIGRYTAGAIASIAYDQPVPLVDGNVARVFSRIFLIKQDILKPETQKLLYTYASSLVSSKQAGNFNQALMELGALICTPALPECSLCPVRSLCCAYQNGVQETLPVRSKGPQKKKVFLQAALLTHQNKILVQERPAKGIWGGLWELPNRRVNGEHEPRKFKRYLEKQYRVSLAPTFKRLSLMKRELTHLSVVIEPFQFLVKKTALKQSEKLRWILKPHLKSISCPVPYQQILQNHFESKVLGSDPDLTPSKGSDPAQPNG</sequence>
<comment type="caution">
    <text evidence="16">The sequence shown here is derived from an EMBL/GenBank/DDBJ whole genome shotgun (WGS) entry which is preliminary data.</text>
</comment>
<organism evidence="16 17">
    <name type="scientific">Candidatus Abzuiibacterium crystallinum</name>
    <dbReference type="NCBI Taxonomy" id="1974748"/>
    <lineage>
        <taxon>Bacteria</taxon>
        <taxon>Pseudomonadati</taxon>
        <taxon>Candidatus Omnitrophota</taxon>
        <taxon>Candidatus Abzuiibacterium</taxon>
    </lineage>
</organism>
<dbReference type="CDD" id="cd03431">
    <property type="entry name" value="NUDIX_DNA_Glycosylase_C-MutY"/>
    <property type="match status" value="1"/>
</dbReference>
<dbReference type="EC" id="3.2.2.31" evidence="4 14"/>
<dbReference type="SUPFAM" id="SSF48150">
    <property type="entry name" value="DNA-glycosylase"/>
    <property type="match status" value="1"/>
</dbReference>
<dbReference type="NCBIfam" id="TIGR01084">
    <property type="entry name" value="mutY"/>
    <property type="match status" value="1"/>
</dbReference>
<evidence type="ECO:0000256" key="14">
    <source>
        <dbReference type="RuleBase" id="RU365096"/>
    </source>
</evidence>
<comment type="catalytic activity">
    <reaction evidence="1 14">
        <text>Hydrolyzes free adenine bases from 7,8-dihydro-8-oxoguanine:adenine mismatched double-stranded DNA, leaving an apurinic site.</text>
        <dbReference type="EC" id="3.2.2.31"/>
    </reaction>
</comment>
<evidence type="ECO:0000256" key="2">
    <source>
        <dbReference type="ARBA" id="ARBA00002933"/>
    </source>
</evidence>
<dbReference type="InterPro" id="IPR004036">
    <property type="entry name" value="Endonuclease-III-like_CS2"/>
</dbReference>
<gene>
    <name evidence="16" type="primary">mutY</name>
    <name evidence="16" type="ORF">COV74_08630</name>
</gene>
<name>A0A2H0LMI6_9BACT</name>
<keyword evidence="11" id="KW-0411">Iron-sulfur</keyword>
<evidence type="ECO:0000256" key="12">
    <source>
        <dbReference type="ARBA" id="ARBA00023204"/>
    </source>
</evidence>
<dbReference type="GO" id="GO:0034039">
    <property type="term" value="F:8-oxo-7,8-dihydroguanine DNA N-glycosylase activity"/>
    <property type="evidence" value="ECO:0007669"/>
    <property type="project" value="TreeGrafter"/>
</dbReference>
<protein>
    <recommendedName>
        <fullName evidence="5 14">Adenine DNA glycosylase</fullName>
        <ecNumber evidence="4 14">3.2.2.31</ecNumber>
    </recommendedName>
</protein>
<dbReference type="GO" id="GO:0006284">
    <property type="term" value="P:base-excision repair"/>
    <property type="evidence" value="ECO:0007669"/>
    <property type="project" value="UniProtKB-UniRule"/>
</dbReference>
<evidence type="ECO:0000256" key="3">
    <source>
        <dbReference type="ARBA" id="ARBA00008343"/>
    </source>
</evidence>
<keyword evidence="12" id="KW-0234">DNA repair</keyword>
<dbReference type="InterPro" id="IPR003265">
    <property type="entry name" value="HhH-GPD_domain"/>
</dbReference>
<comment type="similarity">
    <text evidence="3 14">Belongs to the Nth/MutY family.</text>
</comment>
<dbReference type="Gene3D" id="1.10.1670.10">
    <property type="entry name" value="Helix-hairpin-Helix base-excision DNA repair enzymes (C-terminal)"/>
    <property type="match status" value="1"/>
</dbReference>
<evidence type="ECO:0000256" key="5">
    <source>
        <dbReference type="ARBA" id="ARBA00022023"/>
    </source>
</evidence>
<dbReference type="Gene3D" id="1.10.340.30">
    <property type="entry name" value="Hypothetical protein, domain 2"/>
    <property type="match status" value="1"/>
</dbReference>
<dbReference type="SUPFAM" id="SSF55811">
    <property type="entry name" value="Nudix"/>
    <property type="match status" value="1"/>
</dbReference>
<dbReference type="FunFam" id="1.10.340.30:FF:000002">
    <property type="entry name" value="Adenine DNA glycosylase"/>
    <property type="match status" value="1"/>
</dbReference>
<dbReference type="PANTHER" id="PTHR42944:SF1">
    <property type="entry name" value="ADENINE DNA GLYCOSYLASE"/>
    <property type="match status" value="1"/>
</dbReference>
<comment type="cofactor">
    <cofactor evidence="14">
        <name>[4Fe-4S] cluster</name>
        <dbReference type="ChEBI" id="CHEBI:49883"/>
    </cofactor>
    <text evidence="14">Binds 1 [4Fe-4S] cluster.</text>
</comment>
<evidence type="ECO:0000256" key="13">
    <source>
        <dbReference type="ARBA" id="ARBA00023295"/>
    </source>
</evidence>
<feature type="domain" description="HhH-GPD" evidence="15">
    <location>
        <begin position="44"/>
        <end position="195"/>
    </location>
</feature>
<proteinExistence type="inferred from homology"/>